<dbReference type="Proteomes" id="UP001219525">
    <property type="component" value="Unassembled WGS sequence"/>
</dbReference>
<gene>
    <name evidence="2" type="ORF">GGX14DRAFT_595618</name>
</gene>
<proteinExistence type="predicted"/>
<keyword evidence="3" id="KW-1185">Reference proteome</keyword>
<accession>A0AAD6UU46</accession>
<name>A0AAD6UU46_9AGAR</name>
<evidence type="ECO:0000313" key="2">
    <source>
        <dbReference type="EMBL" id="KAJ7192392.1"/>
    </source>
</evidence>
<feature type="chain" id="PRO_5042012619" evidence="1">
    <location>
        <begin position="30"/>
        <end position="142"/>
    </location>
</feature>
<dbReference type="EMBL" id="JARJCW010000120">
    <property type="protein sequence ID" value="KAJ7192392.1"/>
    <property type="molecule type" value="Genomic_DNA"/>
</dbReference>
<protein>
    <submittedName>
        <fullName evidence="2">Uncharacterized protein</fullName>
    </submittedName>
</protein>
<evidence type="ECO:0000256" key="1">
    <source>
        <dbReference type="SAM" id="SignalP"/>
    </source>
</evidence>
<feature type="signal peptide" evidence="1">
    <location>
        <begin position="1"/>
        <end position="29"/>
    </location>
</feature>
<keyword evidence="1" id="KW-0732">Signal</keyword>
<evidence type="ECO:0000313" key="3">
    <source>
        <dbReference type="Proteomes" id="UP001219525"/>
    </source>
</evidence>
<reference evidence="2" key="1">
    <citation type="submission" date="2023-03" db="EMBL/GenBank/DDBJ databases">
        <title>Massive genome expansion in bonnet fungi (Mycena s.s.) driven by repeated elements and novel gene families across ecological guilds.</title>
        <authorList>
            <consortium name="Lawrence Berkeley National Laboratory"/>
            <person name="Harder C.B."/>
            <person name="Miyauchi S."/>
            <person name="Viragh M."/>
            <person name="Kuo A."/>
            <person name="Thoen E."/>
            <person name="Andreopoulos B."/>
            <person name="Lu D."/>
            <person name="Skrede I."/>
            <person name="Drula E."/>
            <person name="Henrissat B."/>
            <person name="Morin E."/>
            <person name="Kohler A."/>
            <person name="Barry K."/>
            <person name="LaButti K."/>
            <person name="Morin E."/>
            <person name="Salamov A."/>
            <person name="Lipzen A."/>
            <person name="Mereny Z."/>
            <person name="Hegedus B."/>
            <person name="Baldrian P."/>
            <person name="Stursova M."/>
            <person name="Weitz H."/>
            <person name="Taylor A."/>
            <person name="Grigoriev I.V."/>
            <person name="Nagy L.G."/>
            <person name="Martin F."/>
            <person name="Kauserud H."/>
        </authorList>
    </citation>
    <scope>NUCLEOTIDE SEQUENCE</scope>
    <source>
        <strain evidence="2">9144</strain>
    </source>
</reference>
<sequence length="142" mass="15448">MAVGAECSKFGFQWPIGALSLFWLSACGSEANCAKKRVFICCAIMLVDATWIYGKPDTQACQSSDGFDFRCQDPKYQYEISLGSDITPLCGHHNTTITGHPRLPVPSFPPVSPAACPVARRLSRPPPVPTRVTRETTVNSVT</sequence>
<dbReference type="AlphaFoldDB" id="A0AAD6UU46"/>
<organism evidence="2 3">
    <name type="scientific">Mycena pura</name>
    <dbReference type="NCBI Taxonomy" id="153505"/>
    <lineage>
        <taxon>Eukaryota</taxon>
        <taxon>Fungi</taxon>
        <taxon>Dikarya</taxon>
        <taxon>Basidiomycota</taxon>
        <taxon>Agaricomycotina</taxon>
        <taxon>Agaricomycetes</taxon>
        <taxon>Agaricomycetidae</taxon>
        <taxon>Agaricales</taxon>
        <taxon>Marasmiineae</taxon>
        <taxon>Mycenaceae</taxon>
        <taxon>Mycena</taxon>
    </lineage>
</organism>
<comment type="caution">
    <text evidence="2">The sequence shown here is derived from an EMBL/GenBank/DDBJ whole genome shotgun (WGS) entry which is preliminary data.</text>
</comment>